<keyword evidence="5" id="KW-1185">Reference proteome</keyword>
<evidence type="ECO:0000313" key="3">
    <source>
        <dbReference type="EMBL" id="MBD8120378.1"/>
    </source>
</evidence>
<dbReference type="Proteomes" id="UP000029719">
    <property type="component" value="Unassembled WGS sequence"/>
</dbReference>
<proteinExistence type="predicted"/>
<evidence type="ECO:0000256" key="1">
    <source>
        <dbReference type="SAM" id="Phobius"/>
    </source>
</evidence>
<evidence type="ECO:0000313" key="4">
    <source>
        <dbReference type="Proteomes" id="UP000029719"/>
    </source>
</evidence>
<comment type="caution">
    <text evidence="2">The sequence shown here is derived from an EMBL/GenBank/DDBJ whole genome shotgun (WGS) entry which is preliminary data.</text>
</comment>
<dbReference type="Proteomes" id="UP000625247">
    <property type="component" value="Unassembled WGS sequence"/>
</dbReference>
<feature type="transmembrane region" description="Helical" evidence="1">
    <location>
        <begin position="31"/>
        <end position="53"/>
    </location>
</feature>
<dbReference type="EMBL" id="JRMB01000001">
    <property type="protein sequence ID" value="KGF65112.1"/>
    <property type="molecule type" value="Genomic_DNA"/>
</dbReference>
<dbReference type="EMBL" id="JACYNP010000002">
    <property type="protein sequence ID" value="MBD8120378.1"/>
    <property type="molecule type" value="Genomic_DNA"/>
</dbReference>
<gene>
    <name evidence="3" type="ORF">IFT62_04055</name>
    <name evidence="2" type="ORF">LT42_03910</name>
</gene>
<dbReference type="OrthoDB" id="7027300at2"/>
<keyword evidence="1" id="KW-1133">Transmembrane helix</keyword>
<dbReference type="RefSeq" id="WP_037010075.1">
    <property type="nucleotide sequence ID" value="NZ_JACYNP010000002.1"/>
</dbReference>
<reference evidence="3 5" key="2">
    <citation type="journal article" date="2020" name="FEMS Microbiol. Ecol.">
        <title>Temporal dynamics of bacterial communities during seed development and maturation.</title>
        <authorList>
            <person name="Chesneau G."/>
            <person name="Torres-Cortes G."/>
            <person name="Briand M."/>
            <person name="Darrasse A."/>
            <person name="Preveaux A."/>
            <person name="Marais C."/>
            <person name="Jacques M.A."/>
            <person name="Shade A."/>
            <person name="Barret M."/>
        </authorList>
    </citation>
    <scope>NUCLEOTIDE SEQUENCE [LARGE SCALE GENOMIC DNA]</scope>
    <source>
        <strain evidence="3 5">CFBP13723</strain>
    </source>
</reference>
<name>A0A9X0EG11_9PSED</name>
<organism evidence="2 4">
    <name type="scientific">Pseudomonas lutea</name>
    <dbReference type="NCBI Taxonomy" id="243924"/>
    <lineage>
        <taxon>Bacteria</taxon>
        <taxon>Pseudomonadati</taxon>
        <taxon>Pseudomonadota</taxon>
        <taxon>Gammaproteobacteria</taxon>
        <taxon>Pseudomonadales</taxon>
        <taxon>Pseudomonadaceae</taxon>
        <taxon>Pseudomonas</taxon>
    </lineage>
</organism>
<protein>
    <submittedName>
        <fullName evidence="2">Uncharacterized protein</fullName>
    </submittedName>
</protein>
<keyword evidence="1" id="KW-0812">Transmembrane</keyword>
<reference evidence="2 4" key="1">
    <citation type="submission" date="2014-09" db="EMBL/GenBank/DDBJ databases">
        <title>Genome sequence of Pseudomonas lutea strain DSM 17257T.</title>
        <authorList>
            <person name="Kwak Y."/>
            <person name="Shin J.-H."/>
        </authorList>
    </citation>
    <scope>NUCLEOTIDE SEQUENCE [LARGE SCALE GENOMIC DNA]</scope>
    <source>
        <strain evidence="2 4">DSM 17257</strain>
    </source>
</reference>
<sequence length="170" mass="18728">MSSYDQEMQDRQHPVDEDIALQRRIWKFERVGWYVLLLVVLLTLGGLFSRGLLSDATATSAQKDLTVEYQRFHRSGGVDAMVIHSHGQPGKPHTVFVDAALLEAFSVDSMQPQPIGSAANRQGLKLTMTGDERGDSSLYLTWRNDGLGLVAGHIAVEGGGEVSLNQFIYP</sequence>
<evidence type="ECO:0000313" key="5">
    <source>
        <dbReference type="Proteomes" id="UP000625247"/>
    </source>
</evidence>
<evidence type="ECO:0000313" key="2">
    <source>
        <dbReference type="EMBL" id="KGF65112.1"/>
    </source>
</evidence>
<keyword evidence="1" id="KW-0472">Membrane</keyword>
<accession>A0A9X0EG11</accession>
<dbReference type="AlphaFoldDB" id="A0A9X0EG11"/>